<proteinExistence type="predicted"/>
<feature type="region of interest" description="Disordered" evidence="1">
    <location>
        <begin position="1"/>
        <end position="62"/>
    </location>
</feature>
<comment type="caution">
    <text evidence="2">The sequence shown here is derived from an EMBL/GenBank/DDBJ whole genome shotgun (WGS) entry which is preliminary data.</text>
</comment>
<dbReference type="EMBL" id="SJPR01000001">
    <property type="protein sequence ID" value="TWT99726.1"/>
    <property type="molecule type" value="Genomic_DNA"/>
</dbReference>
<gene>
    <name evidence="2" type="ORF">Pla108_06690</name>
</gene>
<feature type="compositionally biased region" description="Basic and acidic residues" evidence="1">
    <location>
        <begin position="1"/>
        <end position="12"/>
    </location>
</feature>
<sequence>MAARSSRRDFKGKLPARLTRRRNGAVSAQLTRDARPKSRRGVAQRNESLPFSPPEDWHEPTEAGNGYRVVVQSPGAGYRHVLSAKDVRERLADLPEFFLRDLEVVQFSRMTRKKQSLPCYGMQWGPALYLYPIDESLVEHFGRAPTPDIYNESRMYGGRWHELEGGAWSLTWSESAIRDFYLNNILIHELGHLLDERNTSYVDRERYAEWFATEFGYRRTGGADARRPKRKVRRRHHAL</sequence>
<evidence type="ECO:0000313" key="3">
    <source>
        <dbReference type="Proteomes" id="UP000317421"/>
    </source>
</evidence>
<evidence type="ECO:0000313" key="2">
    <source>
        <dbReference type="EMBL" id="TWT99726.1"/>
    </source>
</evidence>
<evidence type="ECO:0000256" key="1">
    <source>
        <dbReference type="SAM" id="MobiDB-lite"/>
    </source>
</evidence>
<keyword evidence="3" id="KW-1185">Reference proteome</keyword>
<protein>
    <submittedName>
        <fullName evidence="2">Uncharacterized protein</fullName>
    </submittedName>
</protein>
<reference evidence="2 3" key="1">
    <citation type="submission" date="2019-02" db="EMBL/GenBank/DDBJ databases">
        <title>Deep-cultivation of Planctomycetes and their phenomic and genomic characterization uncovers novel biology.</title>
        <authorList>
            <person name="Wiegand S."/>
            <person name="Jogler M."/>
            <person name="Boedeker C."/>
            <person name="Pinto D."/>
            <person name="Vollmers J."/>
            <person name="Rivas-Marin E."/>
            <person name="Kohn T."/>
            <person name="Peeters S.H."/>
            <person name="Heuer A."/>
            <person name="Rast P."/>
            <person name="Oberbeckmann S."/>
            <person name="Bunk B."/>
            <person name="Jeske O."/>
            <person name="Meyerdierks A."/>
            <person name="Storesund J.E."/>
            <person name="Kallscheuer N."/>
            <person name="Luecker S."/>
            <person name="Lage O.M."/>
            <person name="Pohl T."/>
            <person name="Merkel B.J."/>
            <person name="Hornburger P."/>
            <person name="Mueller R.-W."/>
            <person name="Bruemmer F."/>
            <person name="Labrenz M."/>
            <person name="Spormann A.M."/>
            <person name="Op Den Camp H."/>
            <person name="Overmann J."/>
            <person name="Amann R."/>
            <person name="Jetten M.S.M."/>
            <person name="Mascher T."/>
            <person name="Medema M.H."/>
            <person name="Devos D.P."/>
            <person name="Kaster A.-K."/>
            <person name="Ovreas L."/>
            <person name="Rohde M."/>
            <person name="Galperin M.Y."/>
            <person name="Jogler C."/>
        </authorList>
    </citation>
    <scope>NUCLEOTIDE SEQUENCE [LARGE SCALE GENOMIC DNA]</scope>
    <source>
        <strain evidence="2 3">Pla108</strain>
    </source>
</reference>
<accession>A0A5C6AJY7</accession>
<organism evidence="2 3">
    <name type="scientific">Botrimarina colliarenosi</name>
    <dbReference type="NCBI Taxonomy" id="2528001"/>
    <lineage>
        <taxon>Bacteria</taxon>
        <taxon>Pseudomonadati</taxon>
        <taxon>Planctomycetota</taxon>
        <taxon>Planctomycetia</taxon>
        <taxon>Pirellulales</taxon>
        <taxon>Lacipirellulaceae</taxon>
        <taxon>Botrimarina</taxon>
    </lineage>
</organism>
<dbReference type="Proteomes" id="UP000317421">
    <property type="component" value="Unassembled WGS sequence"/>
</dbReference>
<name>A0A5C6AJY7_9BACT</name>
<dbReference type="AlphaFoldDB" id="A0A5C6AJY7"/>